<dbReference type="NCBIfam" id="TIGR04057">
    <property type="entry name" value="SusC_RagA_signa"/>
    <property type="match status" value="1"/>
</dbReference>
<dbReference type="InterPro" id="IPR037066">
    <property type="entry name" value="Plug_dom_sf"/>
</dbReference>
<dbReference type="EMBL" id="FNHH01000034">
    <property type="protein sequence ID" value="SDN02466.1"/>
    <property type="molecule type" value="Genomic_DNA"/>
</dbReference>
<comment type="similarity">
    <text evidence="10 11">Belongs to the TonB-dependent receptor family.</text>
</comment>
<gene>
    <name evidence="14" type="ORF">SAMN05421813_13426</name>
</gene>
<evidence type="ECO:0000256" key="2">
    <source>
        <dbReference type="ARBA" id="ARBA00022448"/>
    </source>
</evidence>
<evidence type="ECO:0000256" key="8">
    <source>
        <dbReference type="ARBA" id="ARBA00023170"/>
    </source>
</evidence>
<organism evidence="14 15">
    <name type="scientific">Daejeonella rubra</name>
    <dbReference type="NCBI Taxonomy" id="990371"/>
    <lineage>
        <taxon>Bacteria</taxon>
        <taxon>Pseudomonadati</taxon>
        <taxon>Bacteroidota</taxon>
        <taxon>Sphingobacteriia</taxon>
        <taxon>Sphingobacteriales</taxon>
        <taxon>Sphingobacteriaceae</taxon>
        <taxon>Daejeonella</taxon>
    </lineage>
</organism>
<evidence type="ECO:0000259" key="12">
    <source>
        <dbReference type="Pfam" id="PF00593"/>
    </source>
</evidence>
<evidence type="ECO:0000313" key="15">
    <source>
        <dbReference type="Proteomes" id="UP000199226"/>
    </source>
</evidence>
<dbReference type="GO" id="GO:0044718">
    <property type="term" value="P:siderophore transmembrane transport"/>
    <property type="evidence" value="ECO:0007669"/>
    <property type="project" value="TreeGrafter"/>
</dbReference>
<dbReference type="Pfam" id="PF00593">
    <property type="entry name" value="TonB_dep_Rec_b-barrel"/>
    <property type="match status" value="1"/>
</dbReference>
<dbReference type="Gene3D" id="2.170.130.10">
    <property type="entry name" value="TonB-dependent receptor, plug domain"/>
    <property type="match status" value="1"/>
</dbReference>
<keyword evidence="7 10" id="KW-0472">Membrane</keyword>
<evidence type="ECO:0000313" key="14">
    <source>
        <dbReference type="EMBL" id="SDN02466.1"/>
    </source>
</evidence>
<dbReference type="NCBIfam" id="TIGR04056">
    <property type="entry name" value="OMP_RagA_SusC"/>
    <property type="match status" value="1"/>
</dbReference>
<evidence type="ECO:0000256" key="5">
    <source>
        <dbReference type="ARBA" id="ARBA00022729"/>
    </source>
</evidence>
<dbReference type="GO" id="GO:0009279">
    <property type="term" value="C:cell outer membrane"/>
    <property type="evidence" value="ECO:0007669"/>
    <property type="project" value="UniProtKB-SubCell"/>
</dbReference>
<evidence type="ECO:0000256" key="6">
    <source>
        <dbReference type="ARBA" id="ARBA00023077"/>
    </source>
</evidence>
<dbReference type="STRING" id="990371.SAMN05421813_13426"/>
<keyword evidence="15" id="KW-1185">Reference proteome</keyword>
<dbReference type="PANTHER" id="PTHR30069:SF29">
    <property type="entry name" value="HEMOGLOBIN AND HEMOGLOBIN-HAPTOGLOBIN-BINDING PROTEIN 1-RELATED"/>
    <property type="match status" value="1"/>
</dbReference>
<dbReference type="Pfam" id="PF07715">
    <property type="entry name" value="Plug"/>
    <property type="match status" value="1"/>
</dbReference>
<keyword evidence="9 10" id="KW-0998">Cell outer membrane</keyword>
<dbReference type="PROSITE" id="PS52016">
    <property type="entry name" value="TONB_DEPENDENT_REC_3"/>
    <property type="match status" value="1"/>
</dbReference>
<reference evidence="15" key="1">
    <citation type="submission" date="2016-10" db="EMBL/GenBank/DDBJ databases">
        <authorList>
            <person name="Varghese N."/>
            <person name="Submissions S."/>
        </authorList>
    </citation>
    <scope>NUCLEOTIDE SEQUENCE [LARGE SCALE GENOMIC DNA]</scope>
    <source>
        <strain evidence="15">DSM 24536</strain>
    </source>
</reference>
<dbReference type="PANTHER" id="PTHR30069">
    <property type="entry name" value="TONB-DEPENDENT OUTER MEMBRANE RECEPTOR"/>
    <property type="match status" value="1"/>
</dbReference>
<keyword evidence="2 10" id="KW-0813">Transport</keyword>
<keyword evidence="3 10" id="KW-1134">Transmembrane beta strand</keyword>
<dbReference type="SUPFAM" id="SSF56935">
    <property type="entry name" value="Porins"/>
    <property type="match status" value="1"/>
</dbReference>
<dbReference type="InterPro" id="IPR039426">
    <property type="entry name" value="TonB-dep_rcpt-like"/>
</dbReference>
<keyword evidence="8" id="KW-0675">Receptor</keyword>
<dbReference type="GO" id="GO:0015344">
    <property type="term" value="F:siderophore uptake transmembrane transporter activity"/>
    <property type="evidence" value="ECO:0007669"/>
    <property type="project" value="TreeGrafter"/>
</dbReference>
<evidence type="ECO:0000256" key="10">
    <source>
        <dbReference type="PROSITE-ProRule" id="PRU01360"/>
    </source>
</evidence>
<dbReference type="RefSeq" id="WP_090706773.1">
    <property type="nucleotide sequence ID" value="NZ_FNHH01000034.1"/>
</dbReference>
<dbReference type="InterPro" id="IPR012910">
    <property type="entry name" value="Plug_dom"/>
</dbReference>
<comment type="subcellular location">
    <subcellularLocation>
        <location evidence="1 10">Cell outer membrane</location>
        <topology evidence="1 10">Multi-pass membrane protein</topology>
    </subcellularLocation>
</comment>
<dbReference type="InterPro" id="IPR023996">
    <property type="entry name" value="TonB-dep_OMP_SusC/RagA"/>
</dbReference>
<dbReference type="OrthoDB" id="9768177at2"/>
<evidence type="ECO:0000256" key="11">
    <source>
        <dbReference type="RuleBase" id="RU003357"/>
    </source>
</evidence>
<keyword evidence="4 10" id="KW-0812">Transmembrane</keyword>
<proteinExistence type="inferred from homology"/>
<dbReference type="SUPFAM" id="SSF49464">
    <property type="entry name" value="Carboxypeptidase regulatory domain-like"/>
    <property type="match status" value="1"/>
</dbReference>
<evidence type="ECO:0000256" key="4">
    <source>
        <dbReference type="ARBA" id="ARBA00022692"/>
    </source>
</evidence>
<accession>A0A1G9Y156</accession>
<evidence type="ECO:0000256" key="3">
    <source>
        <dbReference type="ARBA" id="ARBA00022452"/>
    </source>
</evidence>
<dbReference type="InterPro" id="IPR023997">
    <property type="entry name" value="TonB-dep_OMP_SusC/RagA_CS"/>
</dbReference>
<feature type="domain" description="TonB-dependent receptor plug" evidence="13">
    <location>
        <begin position="251"/>
        <end position="357"/>
    </location>
</feature>
<evidence type="ECO:0000256" key="9">
    <source>
        <dbReference type="ARBA" id="ARBA00023237"/>
    </source>
</evidence>
<protein>
    <submittedName>
        <fullName evidence="14">TonB-linked outer membrane protein, SusC/RagA family</fullName>
    </submittedName>
</protein>
<keyword evidence="5" id="KW-0732">Signal</keyword>
<evidence type="ECO:0000256" key="1">
    <source>
        <dbReference type="ARBA" id="ARBA00004571"/>
    </source>
</evidence>
<feature type="domain" description="TonB-dependent receptor-like beta-barrel" evidence="12">
    <location>
        <begin position="546"/>
        <end position="922"/>
    </location>
</feature>
<name>A0A1G9Y156_9SPHI</name>
<sequence length="1163" mass="126483">MIFFTLNAEHQQKNLLGYNLRLFFEKTFLLIMQLRLALFIVLTTSIQLFSAPPVKSQAMDEVEIRLELKNESLLNAFQKIEKQSPFHFMYRYADVKDIDKLEIPSSKKSVAAFLQEMLANTSLDFKQVNNRIMIISSEKKNLDPSPLILNDKLIRELDIVVRGQVKDQKGETLPGVSVKVKGSEIGASTDIDGRYSLNVPDNATLVFTYIGYNTKEVVVNNQTTLNVTLDPSSTSLTEVVVTALGIKREAKSLTYATQGVSAKELTETRTLNVVNALQGKVAGMTIETAGTGLGGAARVVLRGNRSISGNSGPLYVVDGVPMSTAIANFSPDNIESINVLKGPNAAALYGSAAQNGVIIIETKKGKEGQVQISVNETFQTGRPLHYFEPQSEYGQGVTGVYNATSEESWGPKMTGQMVNHWSAAPGKAGTQVAFSPQPNNYKDAFQNSTYITHNVNATAGSATTQTAFSYTREDAKGLMQNNELRRDNASVRVTSKLKKWLSLDTKLNYIRNEIDNQNGTGDNAANNPYMNIYRMPRNILISDLRQFEYTDASGANKQNYWNPGSTIGRNPFWIMNRVVNFETTDRIIALGSLTIDFTDKLKLMARTSFDGGSSTTERKAWIDSYGGGQDNFGSYSASISGPGQIWNHDALLSYNSNITKNLNVSALVGGTLRKTDGSGSISASTQQGLIIPNFFSFGNTALTQGAFNPSTRQELQSLYFSGNFGWKNYLYLDVTGRNDWSSTLPANSRSYFYPSVGISSILTDMIPGLPDVISYAKLRASYAKVGSSASPYQLSRSASFSGTGGNYGFITLGAILPNANLKPETTEGYEIGLDTRLFDGRLGLDITAYKTNTFDQLFTVSLPSGSGAASFFTNGGDVQNTGIELVLSATPVRNANGLTWDISSNFGKNKNWVNKISDDRPSIIVGGDPYMSDFVVAQGQEFGNIYTRGWARNAQGNVIVGANGMPTLTAGRSVLAANFNPDWMGAITNNFSYKNFNFAFLIEHRQGGSMVSITDGLLYGEGINKETLAGRDGGLVFGENLFPNETGVLASGAPNTTAITSQTFWRTIGGRNAPIGEAFIVSATNTRVREATLGYTFPKSMLSKVGFISGVKLSLVGRNLFFLKRTGNWDPEILSGAGTASAGFQTYVPPTERTFGLNLKVDF</sequence>
<dbReference type="Gene3D" id="2.60.40.1120">
    <property type="entry name" value="Carboxypeptidase-like, regulatory domain"/>
    <property type="match status" value="1"/>
</dbReference>
<dbReference type="InterPro" id="IPR036942">
    <property type="entry name" value="Beta-barrel_TonB_sf"/>
</dbReference>
<evidence type="ECO:0000256" key="7">
    <source>
        <dbReference type="ARBA" id="ARBA00023136"/>
    </source>
</evidence>
<dbReference type="InterPro" id="IPR000531">
    <property type="entry name" value="Beta-barrel_TonB"/>
</dbReference>
<dbReference type="FunFam" id="2.60.40.1120:FF:000003">
    <property type="entry name" value="Outer membrane protein Omp121"/>
    <property type="match status" value="1"/>
</dbReference>
<dbReference type="Gene3D" id="2.40.170.20">
    <property type="entry name" value="TonB-dependent receptor, beta-barrel domain"/>
    <property type="match status" value="1"/>
</dbReference>
<dbReference type="AlphaFoldDB" id="A0A1G9Y156"/>
<dbReference type="Pfam" id="PF13715">
    <property type="entry name" value="CarbopepD_reg_2"/>
    <property type="match status" value="1"/>
</dbReference>
<evidence type="ECO:0000259" key="13">
    <source>
        <dbReference type="Pfam" id="PF07715"/>
    </source>
</evidence>
<keyword evidence="6 11" id="KW-0798">TonB box</keyword>
<dbReference type="InterPro" id="IPR008969">
    <property type="entry name" value="CarboxyPept-like_regulatory"/>
</dbReference>
<dbReference type="Proteomes" id="UP000199226">
    <property type="component" value="Unassembled WGS sequence"/>
</dbReference>